<keyword evidence="7" id="KW-1185">Reference proteome</keyword>
<dbReference type="GO" id="GO:0043709">
    <property type="term" value="P:cell adhesion involved in single-species biofilm formation"/>
    <property type="evidence" value="ECO:0007669"/>
    <property type="project" value="TreeGrafter"/>
</dbReference>
<dbReference type="STRING" id="294935.ATN88_13040"/>
<dbReference type="SMART" id="SM00448">
    <property type="entry name" value="REC"/>
    <property type="match status" value="2"/>
</dbReference>
<evidence type="ECO:0000256" key="1">
    <source>
        <dbReference type="ARBA" id="ARBA00012528"/>
    </source>
</evidence>
<dbReference type="GO" id="GO:1902201">
    <property type="term" value="P:negative regulation of bacterial-type flagellum-dependent cell motility"/>
    <property type="evidence" value="ECO:0007669"/>
    <property type="project" value="TreeGrafter"/>
</dbReference>
<dbReference type="InterPro" id="IPR029787">
    <property type="entry name" value="Nucleotide_cyclase"/>
</dbReference>
<dbReference type="OrthoDB" id="9812260at2"/>
<feature type="domain" description="Response regulatory" evidence="4">
    <location>
        <begin position="128"/>
        <end position="245"/>
    </location>
</feature>
<dbReference type="EMBL" id="LNTY01000060">
    <property type="protein sequence ID" value="KXF79813.1"/>
    <property type="molecule type" value="Genomic_DNA"/>
</dbReference>
<dbReference type="RefSeq" id="WP_067420064.1">
    <property type="nucleotide sequence ID" value="NZ_LNTY01000060.1"/>
</dbReference>
<dbReference type="InterPro" id="IPR011006">
    <property type="entry name" value="CheY-like_superfamily"/>
</dbReference>
<comment type="caution">
    <text evidence="6">The sequence shown here is derived from an EMBL/GenBank/DDBJ whole genome shotgun (WGS) entry which is preliminary data.</text>
</comment>
<dbReference type="InterPro" id="IPR050469">
    <property type="entry name" value="Diguanylate_Cyclase"/>
</dbReference>
<feature type="domain" description="Response regulatory" evidence="4">
    <location>
        <begin position="7"/>
        <end position="120"/>
    </location>
</feature>
<name>A0A135I2Y7_9GAMM</name>
<protein>
    <recommendedName>
        <fullName evidence="1">diguanylate cyclase</fullName>
        <ecNumber evidence="1">2.7.7.65</ecNumber>
    </recommendedName>
</protein>
<evidence type="ECO:0000259" key="4">
    <source>
        <dbReference type="PROSITE" id="PS50110"/>
    </source>
</evidence>
<dbReference type="InterPro" id="IPR043128">
    <property type="entry name" value="Rev_trsase/Diguanyl_cyclase"/>
</dbReference>
<proteinExistence type="predicted"/>
<feature type="modified residue" description="4-aspartylphosphate" evidence="3">
    <location>
        <position position="57"/>
    </location>
</feature>
<organism evidence="6 7">
    <name type="scientific">Enterovibrio coralii</name>
    <dbReference type="NCBI Taxonomy" id="294935"/>
    <lineage>
        <taxon>Bacteria</taxon>
        <taxon>Pseudomonadati</taxon>
        <taxon>Pseudomonadota</taxon>
        <taxon>Gammaproteobacteria</taxon>
        <taxon>Vibrionales</taxon>
        <taxon>Vibrionaceae</taxon>
        <taxon>Enterovibrio</taxon>
    </lineage>
</organism>
<evidence type="ECO:0000256" key="2">
    <source>
        <dbReference type="ARBA" id="ARBA00034247"/>
    </source>
</evidence>
<dbReference type="SMART" id="SM00267">
    <property type="entry name" value="GGDEF"/>
    <property type="match status" value="1"/>
</dbReference>
<feature type="domain" description="GGDEF" evidence="5">
    <location>
        <begin position="282"/>
        <end position="407"/>
    </location>
</feature>
<dbReference type="PROSITE" id="PS50887">
    <property type="entry name" value="GGDEF"/>
    <property type="match status" value="1"/>
</dbReference>
<dbReference type="Gene3D" id="3.40.50.2300">
    <property type="match status" value="2"/>
</dbReference>
<dbReference type="InterPro" id="IPR000160">
    <property type="entry name" value="GGDEF_dom"/>
</dbReference>
<dbReference type="PROSITE" id="PS50110">
    <property type="entry name" value="RESPONSE_REGULATORY"/>
    <property type="match status" value="2"/>
</dbReference>
<dbReference type="Proteomes" id="UP000070529">
    <property type="component" value="Unassembled WGS sequence"/>
</dbReference>
<gene>
    <name evidence="6" type="ORF">ATN88_13040</name>
</gene>
<evidence type="ECO:0000256" key="3">
    <source>
        <dbReference type="PROSITE-ProRule" id="PRU00169"/>
    </source>
</evidence>
<comment type="catalytic activity">
    <reaction evidence="2">
        <text>2 GTP = 3',3'-c-di-GMP + 2 diphosphate</text>
        <dbReference type="Rhea" id="RHEA:24898"/>
        <dbReference type="ChEBI" id="CHEBI:33019"/>
        <dbReference type="ChEBI" id="CHEBI:37565"/>
        <dbReference type="ChEBI" id="CHEBI:58805"/>
        <dbReference type="EC" id="2.7.7.65"/>
    </reaction>
</comment>
<dbReference type="GO" id="GO:0005886">
    <property type="term" value="C:plasma membrane"/>
    <property type="evidence" value="ECO:0007669"/>
    <property type="project" value="TreeGrafter"/>
</dbReference>
<dbReference type="AlphaFoldDB" id="A0A135I2Y7"/>
<feature type="modified residue" description="4-aspartylphosphate" evidence="3">
    <location>
        <position position="178"/>
    </location>
</feature>
<dbReference type="SUPFAM" id="SSF55073">
    <property type="entry name" value="Nucleotide cyclase"/>
    <property type="match status" value="1"/>
</dbReference>
<dbReference type="Pfam" id="PF00072">
    <property type="entry name" value="Response_reg"/>
    <property type="match status" value="1"/>
</dbReference>
<evidence type="ECO:0000313" key="6">
    <source>
        <dbReference type="EMBL" id="KXF79813.1"/>
    </source>
</evidence>
<dbReference type="NCBIfam" id="TIGR00254">
    <property type="entry name" value="GGDEF"/>
    <property type="match status" value="1"/>
</dbReference>
<dbReference type="Pfam" id="PF00990">
    <property type="entry name" value="GGDEF"/>
    <property type="match status" value="1"/>
</dbReference>
<dbReference type="InterPro" id="IPR001789">
    <property type="entry name" value="Sig_transdc_resp-reg_receiver"/>
</dbReference>
<dbReference type="GO" id="GO:0000160">
    <property type="term" value="P:phosphorelay signal transduction system"/>
    <property type="evidence" value="ECO:0007669"/>
    <property type="project" value="InterPro"/>
</dbReference>
<dbReference type="EC" id="2.7.7.65" evidence="1"/>
<dbReference type="PANTHER" id="PTHR45138">
    <property type="entry name" value="REGULATORY COMPONENTS OF SENSORY TRANSDUCTION SYSTEM"/>
    <property type="match status" value="1"/>
</dbReference>
<keyword evidence="3" id="KW-0597">Phosphoprotein</keyword>
<dbReference type="PANTHER" id="PTHR45138:SF9">
    <property type="entry name" value="DIGUANYLATE CYCLASE DGCM-RELATED"/>
    <property type="match status" value="1"/>
</dbReference>
<accession>A0A135I2Y7</accession>
<sequence length="407" mass="45520">MTRSSNYVLVVEDSPVFQHYISELLVDAGYLPIVMSTFSDAITYLEGNPNLLCSVLDYTLPDAPKGEIIDYVLEKGHRVIVLTGNSDTKRKETTLNKGILDYLLKDSIVSLSFLIPILNRIKHNHGKKALVVDDSQAMQCYLAELLERQNLTVFSALDGIEALDIFNENEDISLVIADHIMPNMDGVTLTHRLRQLKSRDHLAIVGLSAGKDKDVVAQFLKAGASDYLDKSFTKEELYCRIHSVLEIQDANAQLFAMANKDELTQLWNRRYFFNVACDNPTPVKSIAMIDVDHFKKINDQYGHDGGDEVLKFLGEALSKAFSSALPARLGGEEFVVLNTELTPQFLDELTAFKEHIAQTKVEFEGKVIRFTVSIGVATAELPVTKLMKMADDLLYEAKRQGRNAIVT</sequence>
<dbReference type="CDD" id="cd01949">
    <property type="entry name" value="GGDEF"/>
    <property type="match status" value="1"/>
</dbReference>
<evidence type="ECO:0000313" key="7">
    <source>
        <dbReference type="Proteomes" id="UP000070529"/>
    </source>
</evidence>
<dbReference type="SUPFAM" id="SSF52172">
    <property type="entry name" value="CheY-like"/>
    <property type="match status" value="2"/>
</dbReference>
<dbReference type="Gene3D" id="3.30.70.270">
    <property type="match status" value="1"/>
</dbReference>
<evidence type="ECO:0000259" key="5">
    <source>
        <dbReference type="PROSITE" id="PS50887"/>
    </source>
</evidence>
<reference evidence="6 7" key="1">
    <citation type="submission" date="2015-11" db="EMBL/GenBank/DDBJ databases">
        <title>Genomic Taxonomy of the Vibrionaceae.</title>
        <authorList>
            <person name="Gomez-Gil B."/>
            <person name="Enciso-Ibarra J."/>
        </authorList>
    </citation>
    <scope>NUCLEOTIDE SEQUENCE [LARGE SCALE GENOMIC DNA]</scope>
    <source>
        <strain evidence="6 7">CAIM 912</strain>
    </source>
</reference>
<dbReference type="GO" id="GO:0052621">
    <property type="term" value="F:diguanylate cyclase activity"/>
    <property type="evidence" value="ECO:0007669"/>
    <property type="project" value="UniProtKB-EC"/>
</dbReference>